<dbReference type="Proteomes" id="UP000233837">
    <property type="component" value="Unassembled WGS sequence"/>
</dbReference>
<accession>A0A2I0WTB6</accession>
<protein>
    <submittedName>
        <fullName evidence="1">Uncharacterized protein</fullName>
    </submittedName>
</protein>
<keyword evidence="2" id="KW-1185">Reference proteome</keyword>
<organism evidence="1 2">
    <name type="scientific">Dendrobium catenatum</name>
    <dbReference type="NCBI Taxonomy" id="906689"/>
    <lineage>
        <taxon>Eukaryota</taxon>
        <taxon>Viridiplantae</taxon>
        <taxon>Streptophyta</taxon>
        <taxon>Embryophyta</taxon>
        <taxon>Tracheophyta</taxon>
        <taxon>Spermatophyta</taxon>
        <taxon>Magnoliopsida</taxon>
        <taxon>Liliopsida</taxon>
        <taxon>Asparagales</taxon>
        <taxon>Orchidaceae</taxon>
        <taxon>Epidendroideae</taxon>
        <taxon>Malaxideae</taxon>
        <taxon>Dendrobiinae</taxon>
        <taxon>Dendrobium</taxon>
    </lineage>
</organism>
<proteinExistence type="predicted"/>
<dbReference type="EMBL" id="KZ502442">
    <property type="protein sequence ID" value="PKU78897.1"/>
    <property type="molecule type" value="Genomic_DNA"/>
</dbReference>
<sequence length="222" mass="24967">MTYVHSLESSAPGISLQTIPLLLPHSARQISPYKTHFHQPGVAECQALFLPSWRRQSTFSFFSLLEKAEYLRDNLQGDTLADLLRFIQIGQDDVHILLDDKVGNLQLMSSFETLLFKSFSSTFLKILGCCLGQRKPKGERERGRERERGSHKGELVRGFRRGYSKHCSTSSSLQSLILGRVGRGKFQQVIEVLCLLQEEAKGERFSSMLGVAKRGVCKGFSA</sequence>
<gene>
    <name evidence="1" type="ORF">MA16_Dca000241</name>
</gene>
<reference evidence="1 2" key="1">
    <citation type="journal article" date="2016" name="Sci. Rep.">
        <title>The Dendrobium catenatum Lindl. genome sequence provides insights into polysaccharide synthase, floral development and adaptive evolution.</title>
        <authorList>
            <person name="Zhang G.Q."/>
            <person name="Xu Q."/>
            <person name="Bian C."/>
            <person name="Tsai W.C."/>
            <person name="Yeh C.M."/>
            <person name="Liu K.W."/>
            <person name="Yoshida K."/>
            <person name="Zhang L.S."/>
            <person name="Chang S.B."/>
            <person name="Chen F."/>
            <person name="Shi Y."/>
            <person name="Su Y.Y."/>
            <person name="Zhang Y.Q."/>
            <person name="Chen L.J."/>
            <person name="Yin Y."/>
            <person name="Lin M."/>
            <person name="Huang H."/>
            <person name="Deng H."/>
            <person name="Wang Z.W."/>
            <person name="Zhu S.L."/>
            <person name="Zhao X."/>
            <person name="Deng C."/>
            <person name="Niu S.C."/>
            <person name="Huang J."/>
            <person name="Wang M."/>
            <person name="Liu G.H."/>
            <person name="Yang H.J."/>
            <person name="Xiao X.J."/>
            <person name="Hsiao Y.Y."/>
            <person name="Wu W.L."/>
            <person name="Chen Y.Y."/>
            <person name="Mitsuda N."/>
            <person name="Ohme-Takagi M."/>
            <person name="Luo Y.B."/>
            <person name="Van de Peer Y."/>
            <person name="Liu Z.J."/>
        </authorList>
    </citation>
    <scope>NUCLEOTIDE SEQUENCE [LARGE SCALE GENOMIC DNA]</scope>
    <source>
        <tissue evidence="1">The whole plant</tissue>
    </source>
</reference>
<dbReference type="AlphaFoldDB" id="A0A2I0WTB6"/>
<reference evidence="1 2" key="2">
    <citation type="journal article" date="2017" name="Nature">
        <title>The Apostasia genome and the evolution of orchids.</title>
        <authorList>
            <person name="Zhang G.Q."/>
            <person name="Liu K.W."/>
            <person name="Li Z."/>
            <person name="Lohaus R."/>
            <person name="Hsiao Y.Y."/>
            <person name="Niu S.C."/>
            <person name="Wang J.Y."/>
            <person name="Lin Y.C."/>
            <person name="Xu Q."/>
            <person name="Chen L.J."/>
            <person name="Yoshida K."/>
            <person name="Fujiwara S."/>
            <person name="Wang Z.W."/>
            <person name="Zhang Y.Q."/>
            <person name="Mitsuda N."/>
            <person name="Wang M."/>
            <person name="Liu G.H."/>
            <person name="Pecoraro L."/>
            <person name="Huang H.X."/>
            <person name="Xiao X.J."/>
            <person name="Lin M."/>
            <person name="Wu X.Y."/>
            <person name="Wu W.L."/>
            <person name="Chen Y.Y."/>
            <person name="Chang S.B."/>
            <person name="Sakamoto S."/>
            <person name="Ohme-Takagi M."/>
            <person name="Yagi M."/>
            <person name="Zeng S.J."/>
            <person name="Shen C.Y."/>
            <person name="Yeh C.M."/>
            <person name="Luo Y.B."/>
            <person name="Tsai W.C."/>
            <person name="Van de Peer Y."/>
            <person name="Liu Z.J."/>
        </authorList>
    </citation>
    <scope>NUCLEOTIDE SEQUENCE [LARGE SCALE GENOMIC DNA]</scope>
    <source>
        <tissue evidence="1">The whole plant</tissue>
    </source>
</reference>
<evidence type="ECO:0000313" key="2">
    <source>
        <dbReference type="Proteomes" id="UP000233837"/>
    </source>
</evidence>
<evidence type="ECO:0000313" key="1">
    <source>
        <dbReference type="EMBL" id="PKU78897.1"/>
    </source>
</evidence>
<name>A0A2I0WTB6_9ASPA</name>